<dbReference type="PANTHER" id="PTHR46286">
    <property type="entry name" value="VIN3-LIKE PROTEIN 2-RELATED"/>
    <property type="match status" value="1"/>
</dbReference>
<feature type="domain" description="VIN3-like C-terminal" evidence="8">
    <location>
        <begin position="515"/>
        <end position="586"/>
    </location>
</feature>
<feature type="domain" description="Oberon-like PHD finger" evidence="6">
    <location>
        <begin position="142"/>
        <end position="262"/>
    </location>
</feature>
<dbReference type="Pfam" id="PF07227">
    <property type="entry name" value="PHD_Oberon"/>
    <property type="match status" value="1"/>
</dbReference>
<organism evidence="9 10">
    <name type="scientific">Ilex paraguariensis</name>
    <name type="common">yerba mate</name>
    <dbReference type="NCBI Taxonomy" id="185542"/>
    <lineage>
        <taxon>Eukaryota</taxon>
        <taxon>Viridiplantae</taxon>
        <taxon>Streptophyta</taxon>
        <taxon>Embryophyta</taxon>
        <taxon>Tracheophyta</taxon>
        <taxon>Spermatophyta</taxon>
        <taxon>Magnoliopsida</taxon>
        <taxon>eudicotyledons</taxon>
        <taxon>Gunneridae</taxon>
        <taxon>Pentapetalae</taxon>
        <taxon>asterids</taxon>
        <taxon>campanulids</taxon>
        <taxon>Aquifoliales</taxon>
        <taxon>Aquifoliaceae</taxon>
        <taxon>Ilex</taxon>
    </lineage>
</organism>
<dbReference type="GO" id="GO:0005634">
    <property type="term" value="C:nucleus"/>
    <property type="evidence" value="ECO:0007669"/>
    <property type="project" value="UniProtKB-SubCell"/>
</dbReference>
<dbReference type="CDD" id="cd15521">
    <property type="entry name" value="PHD_VIN3_plant"/>
    <property type="match status" value="1"/>
</dbReference>
<comment type="caution">
    <text evidence="9">The sequence shown here is derived from an EMBL/GenBank/DDBJ whole genome shotgun (WGS) entry which is preliminary data.</text>
</comment>
<comment type="subcellular location">
    <subcellularLocation>
        <location evidence="1">Nucleus</location>
    </subcellularLocation>
</comment>
<keyword evidence="4" id="KW-0862">Zinc</keyword>
<feature type="domain" description="VIN3-like fibronectin type-III" evidence="7">
    <location>
        <begin position="348"/>
        <end position="435"/>
    </location>
</feature>
<evidence type="ECO:0000256" key="3">
    <source>
        <dbReference type="ARBA" id="ARBA00022771"/>
    </source>
</evidence>
<evidence type="ECO:0000259" key="7">
    <source>
        <dbReference type="Pfam" id="PF23376"/>
    </source>
</evidence>
<dbReference type="GO" id="GO:0008270">
    <property type="term" value="F:zinc ion binding"/>
    <property type="evidence" value="ECO:0007669"/>
    <property type="project" value="UniProtKB-KW"/>
</dbReference>
<dbReference type="InterPro" id="IPR044514">
    <property type="entry name" value="VIN3-like"/>
</dbReference>
<keyword evidence="2" id="KW-0479">Metal-binding</keyword>
<evidence type="ECO:0000313" key="9">
    <source>
        <dbReference type="EMBL" id="CAK9163627.1"/>
    </source>
</evidence>
<dbReference type="Pfam" id="PF23380">
    <property type="entry name" value="VIN3_C"/>
    <property type="match status" value="1"/>
</dbReference>
<evidence type="ECO:0000259" key="8">
    <source>
        <dbReference type="Pfam" id="PF23380"/>
    </source>
</evidence>
<dbReference type="InterPro" id="IPR058585">
    <property type="entry name" value="Fn3_VIN3"/>
</dbReference>
<dbReference type="InterPro" id="IPR032881">
    <property type="entry name" value="Oberon-like_PHD"/>
</dbReference>
<sequence>MRKPEGKSSSLCGFVLDPAKFSQLGMGEKRQLVHEIAKWPEDAPKVLSSLSRRELLDIICAEMGKERKYSGFTKFRMIEHLLKLVCNRSKKKNIDKPLVFSPTKTEACFERQSWQEHLLRQPIQIDHTSWQTVKEAANILLCQNLACRATLSPGDVFCKRCSCCICHQYDDNKDPSLWLICDSDHPKEGDSCGMSCHLKCALEHKRAGVLKNDRCTKLDGGFYCVFCGKINGLMRTWKKQLVVAKEARRVDALCLRVSLSHKILEGTEQYKELLKIVESAVKKLENEVGPLDGPSPKKDSGIVKRLYCGTEVQQLCSSAVEAFDSISYKFFDHLNQKEPPITMTACRIRFEELSPTTVIILLEYEDCLLKEILGCRLWHQKSTIKDYPEEATYIVLRPETRFKLTGLDPSTEYFCKVLFFSKNSTLGALEAKWVTPALRRSTVSKSDEEQEKKENALIANSYPQMYSEYSNLTFSHSMKDVLLVSPTSNPPPTPCKYDGKKELSFMSSKKQLKGTDYENSVGVIRWLEHEGHLNADFRVKFLTWFSLKATLQERRVVSAFIDTLIDDPPSLAGQLIDTFSDEISCEQKPVPRLGLCTTLWH</sequence>
<evidence type="ECO:0000256" key="1">
    <source>
        <dbReference type="ARBA" id="ARBA00004123"/>
    </source>
</evidence>
<dbReference type="Proteomes" id="UP001642360">
    <property type="component" value="Unassembled WGS sequence"/>
</dbReference>
<dbReference type="PANTHER" id="PTHR46286:SF6">
    <property type="entry name" value="OS08G0220600 PROTEIN"/>
    <property type="match status" value="1"/>
</dbReference>
<name>A0ABC8T2I1_9AQUA</name>
<dbReference type="AlphaFoldDB" id="A0ABC8T2I1"/>
<keyword evidence="5" id="KW-0539">Nucleus</keyword>
<proteinExistence type="predicted"/>
<dbReference type="EMBL" id="CAUOFW020004058">
    <property type="protein sequence ID" value="CAK9163627.1"/>
    <property type="molecule type" value="Genomic_DNA"/>
</dbReference>
<evidence type="ECO:0000313" key="10">
    <source>
        <dbReference type="Proteomes" id="UP001642360"/>
    </source>
</evidence>
<keyword evidence="3" id="KW-0863">Zinc-finger</keyword>
<evidence type="ECO:0000259" key="6">
    <source>
        <dbReference type="Pfam" id="PF07227"/>
    </source>
</evidence>
<evidence type="ECO:0000256" key="4">
    <source>
        <dbReference type="ARBA" id="ARBA00022833"/>
    </source>
</evidence>
<reference evidence="9 10" key="1">
    <citation type="submission" date="2024-02" db="EMBL/GenBank/DDBJ databases">
        <authorList>
            <person name="Vignale AGUSTIN F."/>
            <person name="Sosa J E."/>
            <person name="Modenutti C."/>
        </authorList>
    </citation>
    <scope>NUCLEOTIDE SEQUENCE [LARGE SCALE GENOMIC DNA]</scope>
</reference>
<gene>
    <name evidence="9" type="ORF">ILEXP_LOCUS32678</name>
</gene>
<evidence type="ECO:0000256" key="2">
    <source>
        <dbReference type="ARBA" id="ARBA00022723"/>
    </source>
</evidence>
<accession>A0ABC8T2I1</accession>
<evidence type="ECO:0008006" key="11">
    <source>
        <dbReference type="Google" id="ProtNLM"/>
    </source>
</evidence>
<protein>
    <recommendedName>
        <fullName evidence="11">Oberon PHD finger domain-containing protein</fullName>
    </recommendedName>
</protein>
<evidence type="ECO:0000256" key="5">
    <source>
        <dbReference type="ARBA" id="ARBA00023242"/>
    </source>
</evidence>
<keyword evidence="10" id="KW-1185">Reference proteome</keyword>
<dbReference type="InterPro" id="IPR056990">
    <property type="entry name" value="VIN3-like_C"/>
</dbReference>
<dbReference type="Pfam" id="PF23376">
    <property type="entry name" value="Fn3_VIN3"/>
    <property type="match status" value="1"/>
</dbReference>